<accession>F2EL13</accession>
<sequence>MNPLSPPARPPLPLLCPLSESSSLSFLCSGRCGRPLRASAGGRR</sequence>
<evidence type="ECO:0000313" key="1">
    <source>
        <dbReference type="EMBL" id="BAK08035.1"/>
    </source>
</evidence>
<protein>
    <submittedName>
        <fullName evidence="1">Predicted protein</fullName>
    </submittedName>
</protein>
<dbReference type="EMBL" id="AK376841">
    <property type="protein sequence ID" value="BAK08035.1"/>
    <property type="molecule type" value="mRNA"/>
</dbReference>
<dbReference type="AlphaFoldDB" id="F2EL13"/>
<proteinExistence type="evidence at transcript level"/>
<organism evidence="1">
    <name type="scientific">Hordeum vulgare subsp. vulgare</name>
    <name type="common">Domesticated barley</name>
    <dbReference type="NCBI Taxonomy" id="112509"/>
    <lineage>
        <taxon>Eukaryota</taxon>
        <taxon>Viridiplantae</taxon>
        <taxon>Streptophyta</taxon>
        <taxon>Embryophyta</taxon>
        <taxon>Tracheophyta</taxon>
        <taxon>Spermatophyta</taxon>
        <taxon>Magnoliopsida</taxon>
        <taxon>Liliopsida</taxon>
        <taxon>Poales</taxon>
        <taxon>Poaceae</taxon>
        <taxon>BOP clade</taxon>
        <taxon>Pooideae</taxon>
        <taxon>Triticodae</taxon>
        <taxon>Triticeae</taxon>
        <taxon>Hordeinae</taxon>
        <taxon>Hordeum</taxon>
    </lineage>
</organism>
<reference evidence="1" key="1">
    <citation type="journal article" date="2011" name="Plant Physiol.">
        <title>Comprehensive sequence analysis of 24,783 barley full-length cDNAs derived from 12 clone libraries.</title>
        <authorList>
            <person name="Matsumoto T."/>
            <person name="Tanaka T."/>
            <person name="Sakai H."/>
            <person name="Amano N."/>
            <person name="Kanamori H."/>
            <person name="Kurita K."/>
            <person name="Kikuta A."/>
            <person name="Kamiya K."/>
            <person name="Yamamoto M."/>
            <person name="Ikawa H."/>
            <person name="Fujii N."/>
            <person name="Hori K."/>
            <person name="Itoh T."/>
            <person name="Sato K."/>
        </authorList>
    </citation>
    <scope>NUCLEOTIDE SEQUENCE</scope>
    <source>
        <tissue evidence="1">Seed</tissue>
    </source>
</reference>
<name>F2EL13_HORVV</name>